<dbReference type="AlphaFoldDB" id="A0AAW6RL10"/>
<dbReference type="SUPFAM" id="SSF55874">
    <property type="entry name" value="ATPase domain of HSP90 chaperone/DNA topoisomerase II/histidine kinase"/>
    <property type="match status" value="1"/>
</dbReference>
<evidence type="ECO:0000256" key="6">
    <source>
        <dbReference type="ARBA" id="ARBA00022692"/>
    </source>
</evidence>
<evidence type="ECO:0000256" key="5">
    <source>
        <dbReference type="ARBA" id="ARBA00022679"/>
    </source>
</evidence>
<keyword evidence="7 12" id="KW-0418">Kinase</keyword>
<feature type="transmembrane region" description="Helical" evidence="10">
    <location>
        <begin position="185"/>
        <end position="205"/>
    </location>
</feature>
<dbReference type="Gene3D" id="3.30.565.10">
    <property type="entry name" value="Histidine kinase-like ATPase, C-terminal domain"/>
    <property type="match status" value="1"/>
</dbReference>
<evidence type="ECO:0000256" key="2">
    <source>
        <dbReference type="ARBA" id="ARBA00004370"/>
    </source>
</evidence>
<keyword evidence="9 10" id="KW-0472">Membrane</keyword>
<dbReference type="InterPro" id="IPR003594">
    <property type="entry name" value="HATPase_dom"/>
</dbReference>
<dbReference type="Pfam" id="PF02518">
    <property type="entry name" value="HATPase_c"/>
    <property type="match status" value="1"/>
</dbReference>
<evidence type="ECO:0000256" key="4">
    <source>
        <dbReference type="ARBA" id="ARBA00022553"/>
    </source>
</evidence>
<dbReference type="PANTHER" id="PTHR45436">
    <property type="entry name" value="SENSOR HISTIDINE KINASE YKOH"/>
    <property type="match status" value="1"/>
</dbReference>
<keyword evidence="4" id="KW-0597">Phosphoprotein</keyword>
<dbReference type="PRINTS" id="PR00344">
    <property type="entry name" value="BCTRLSENSOR"/>
</dbReference>
<evidence type="ECO:0000256" key="9">
    <source>
        <dbReference type="ARBA" id="ARBA00023136"/>
    </source>
</evidence>
<sequence>MSAPEDLSETAPPSAPSVRRWTLARRIAVLALAPAALALVGGSIWLRTQMHGALYQSFAQALQERQERVAARLLHVPGVKDEVTESGAGDEFSTIYSGWYWQVRRTSDASTLGHSRSLWDAEAQLLDKAAGPAALGLMQARGPRAEPLLAQSRSITLSGLNEPATLTVFAPASTLQDNLERIDRILLVSVISLIVFLTVMLLAQVRVGLAPLRRLTRAVAAERQPHGPRHPQMPRIQDVPAGSDLAPLQRELGALLAHNERVVSRARAHAADLNHALKKPLALLAASASRQSQVDSAEALQHITAMTRLIDRYQSRTMSDAAHASATHASTAVLECLTPIVQAMRRLHAAQELDWHMDAPPPAAAWRWRGDRTDLEEATGNLLDNAGKWAASQVRLQVRRTGSALRLSIEDDGPGMSAAQLEAAGQRGLRFDESVEGTGLGLSIASQIAQAYGGELKLGKSEALKGLRVELTLEGLI</sequence>
<comment type="caution">
    <text evidence="12">The sequence shown here is derived from an EMBL/GenBank/DDBJ whole genome shotgun (WGS) entry which is preliminary data.</text>
</comment>
<dbReference type="GO" id="GO:0004673">
    <property type="term" value="F:protein histidine kinase activity"/>
    <property type="evidence" value="ECO:0007669"/>
    <property type="project" value="UniProtKB-EC"/>
</dbReference>
<comment type="subcellular location">
    <subcellularLocation>
        <location evidence="2">Membrane</location>
    </subcellularLocation>
</comment>
<dbReference type="RefSeq" id="WP_279524328.1">
    <property type="nucleotide sequence ID" value="NZ_JARVII010000011.1"/>
</dbReference>
<evidence type="ECO:0000256" key="8">
    <source>
        <dbReference type="ARBA" id="ARBA00022989"/>
    </source>
</evidence>
<reference evidence="12 13" key="1">
    <citation type="submission" date="2023-04" db="EMBL/GenBank/DDBJ databases">
        <title>Ottowia paracancer sp. nov., isolated from human stomach.</title>
        <authorList>
            <person name="Song Y."/>
        </authorList>
    </citation>
    <scope>NUCLEOTIDE SEQUENCE [LARGE SCALE GENOMIC DNA]</scope>
    <source>
        <strain evidence="12 13">10c7w1</strain>
    </source>
</reference>
<dbReference type="InterPro" id="IPR004358">
    <property type="entry name" value="Sig_transdc_His_kin-like_C"/>
</dbReference>
<evidence type="ECO:0000256" key="10">
    <source>
        <dbReference type="SAM" id="Phobius"/>
    </source>
</evidence>
<dbReference type="InterPro" id="IPR036890">
    <property type="entry name" value="HATPase_C_sf"/>
</dbReference>
<evidence type="ECO:0000256" key="1">
    <source>
        <dbReference type="ARBA" id="ARBA00000085"/>
    </source>
</evidence>
<dbReference type="EC" id="2.7.13.3" evidence="3"/>
<keyword evidence="5 12" id="KW-0808">Transferase</keyword>
<keyword evidence="8 10" id="KW-1133">Transmembrane helix</keyword>
<feature type="transmembrane region" description="Helical" evidence="10">
    <location>
        <begin position="27"/>
        <end position="46"/>
    </location>
</feature>
<dbReference type="PANTHER" id="PTHR45436:SF5">
    <property type="entry name" value="SENSOR HISTIDINE KINASE TRCS"/>
    <property type="match status" value="1"/>
</dbReference>
<accession>A0AAW6RL10</accession>
<dbReference type="InterPro" id="IPR050428">
    <property type="entry name" value="TCS_sensor_his_kinase"/>
</dbReference>
<dbReference type="GO" id="GO:0000160">
    <property type="term" value="P:phosphorelay signal transduction system"/>
    <property type="evidence" value="ECO:0007669"/>
    <property type="project" value="TreeGrafter"/>
</dbReference>
<feature type="domain" description="Histidine kinase" evidence="11">
    <location>
        <begin position="272"/>
        <end position="477"/>
    </location>
</feature>
<gene>
    <name evidence="12" type="ORF">QB898_06805</name>
</gene>
<evidence type="ECO:0000256" key="7">
    <source>
        <dbReference type="ARBA" id="ARBA00022777"/>
    </source>
</evidence>
<evidence type="ECO:0000313" key="12">
    <source>
        <dbReference type="EMBL" id="MDG9699427.1"/>
    </source>
</evidence>
<evidence type="ECO:0000259" key="11">
    <source>
        <dbReference type="PROSITE" id="PS50109"/>
    </source>
</evidence>
<organism evidence="12 13">
    <name type="scientific">Ottowia cancrivicina</name>
    <dbReference type="NCBI Taxonomy" id="3040346"/>
    <lineage>
        <taxon>Bacteria</taxon>
        <taxon>Pseudomonadati</taxon>
        <taxon>Pseudomonadota</taxon>
        <taxon>Betaproteobacteria</taxon>
        <taxon>Burkholderiales</taxon>
        <taxon>Comamonadaceae</taxon>
        <taxon>Ottowia</taxon>
    </lineage>
</organism>
<dbReference type="InterPro" id="IPR005467">
    <property type="entry name" value="His_kinase_dom"/>
</dbReference>
<dbReference type="EMBL" id="JARVII010000011">
    <property type="protein sequence ID" value="MDG9699427.1"/>
    <property type="molecule type" value="Genomic_DNA"/>
</dbReference>
<comment type="catalytic activity">
    <reaction evidence="1">
        <text>ATP + protein L-histidine = ADP + protein N-phospho-L-histidine.</text>
        <dbReference type="EC" id="2.7.13.3"/>
    </reaction>
</comment>
<dbReference type="SMART" id="SM00387">
    <property type="entry name" value="HATPase_c"/>
    <property type="match status" value="1"/>
</dbReference>
<proteinExistence type="predicted"/>
<protein>
    <recommendedName>
        <fullName evidence="3">histidine kinase</fullName>
        <ecNumber evidence="3">2.7.13.3</ecNumber>
    </recommendedName>
</protein>
<dbReference type="Proteomes" id="UP001237156">
    <property type="component" value="Unassembled WGS sequence"/>
</dbReference>
<dbReference type="GO" id="GO:0005886">
    <property type="term" value="C:plasma membrane"/>
    <property type="evidence" value="ECO:0007669"/>
    <property type="project" value="TreeGrafter"/>
</dbReference>
<keyword evidence="13" id="KW-1185">Reference proteome</keyword>
<evidence type="ECO:0000256" key="3">
    <source>
        <dbReference type="ARBA" id="ARBA00012438"/>
    </source>
</evidence>
<name>A0AAW6RL10_9BURK</name>
<keyword evidence="6 10" id="KW-0812">Transmembrane</keyword>
<evidence type="ECO:0000313" key="13">
    <source>
        <dbReference type="Proteomes" id="UP001237156"/>
    </source>
</evidence>
<dbReference type="PROSITE" id="PS50109">
    <property type="entry name" value="HIS_KIN"/>
    <property type="match status" value="1"/>
</dbReference>